<dbReference type="GO" id="GO:0005737">
    <property type="term" value="C:cytoplasm"/>
    <property type="evidence" value="ECO:0007669"/>
    <property type="project" value="TreeGrafter"/>
</dbReference>
<dbReference type="Gene3D" id="3.40.50.2020">
    <property type="match status" value="2"/>
</dbReference>
<dbReference type="Proteomes" id="UP000024816">
    <property type="component" value="Unassembled WGS sequence"/>
</dbReference>
<dbReference type="GO" id="GO:0002189">
    <property type="term" value="C:ribose phosphate diphosphokinase complex"/>
    <property type="evidence" value="ECO:0007669"/>
    <property type="project" value="TreeGrafter"/>
</dbReference>
<proteinExistence type="inferred from homology"/>
<dbReference type="CDD" id="cd06223">
    <property type="entry name" value="PRTases_typeI"/>
    <property type="match status" value="1"/>
</dbReference>
<evidence type="ECO:0000256" key="5">
    <source>
        <dbReference type="ARBA" id="ARBA00022777"/>
    </source>
</evidence>
<comment type="similarity">
    <text evidence="8">Belongs to the ribose-phosphate pyrophosphokinase family.</text>
</comment>
<dbReference type="SMART" id="SM01400">
    <property type="entry name" value="Pribosyltran_N"/>
    <property type="match status" value="1"/>
</dbReference>
<dbReference type="eggNOG" id="COG0462">
    <property type="taxonomic scope" value="Bacteria"/>
</dbReference>
<dbReference type="GO" id="GO:0004749">
    <property type="term" value="F:ribose phosphate diphosphokinase activity"/>
    <property type="evidence" value="ECO:0007669"/>
    <property type="project" value="UniProtKB-EC"/>
</dbReference>
<dbReference type="SUPFAM" id="SSF53271">
    <property type="entry name" value="PRTase-like"/>
    <property type="match status" value="2"/>
</dbReference>
<dbReference type="STRING" id="1280952.HJA_16141"/>
<feature type="domain" description="Phosphoribosyltransferase" evidence="9">
    <location>
        <begin position="151"/>
        <end position="280"/>
    </location>
</feature>
<organism evidence="11 12">
    <name type="scientific">Hyphomonas jannaschiana VP2</name>
    <dbReference type="NCBI Taxonomy" id="1280952"/>
    <lineage>
        <taxon>Bacteria</taxon>
        <taxon>Pseudomonadati</taxon>
        <taxon>Pseudomonadota</taxon>
        <taxon>Alphaproteobacteria</taxon>
        <taxon>Hyphomonadales</taxon>
        <taxon>Hyphomonadaceae</taxon>
        <taxon>Hyphomonas</taxon>
    </lineage>
</organism>
<dbReference type="InterPro" id="IPR005946">
    <property type="entry name" value="Rib-P_diPkinase"/>
</dbReference>
<dbReference type="GO" id="GO:0016301">
    <property type="term" value="F:kinase activity"/>
    <property type="evidence" value="ECO:0007669"/>
    <property type="project" value="UniProtKB-KW"/>
</dbReference>
<dbReference type="GO" id="GO:0005524">
    <property type="term" value="F:ATP binding"/>
    <property type="evidence" value="ECO:0007669"/>
    <property type="project" value="UniProtKB-KW"/>
</dbReference>
<keyword evidence="6" id="KW-0067">ATP-binding</keyword>
<evidence type="ECO:0000313" key="11">
    <source>
        <dbReference type="EMBL" id="KCZ83970.1"/>
    </source>
</evidence>
<dbReference type="InterPro" id="IPR029057">
    <property type="entry name" value="PRTase-like"/>
</dbReference>
<dbReference type="PANTHER" id="PTHR10210">
    <property type="entry name" value="RIBOSE-PHOSPHATE DIPHOSPHOKINASE FAMILY MEMBER"/>
    <property type="match status" value="1"/>
</dbReference>
<keyword evidence="2 11" id="KW-0808">Transferase</keyword>
<dbReference type="EC" id="2.7.6.1" evidence="1"/>
<evidence type="ECO:0000256" key="3">
    <source>
        <dbReference type="ARBA" id="ARBA00022727"/>
    </source>
</evidence>
<protein>
    <recommendedName>
        <fullName evidence="1">ribose-phosphate diphosphokinase</fullName>
        <ecNumber evidence="1">2.7.6.1</ecNumber>
    </recommendedName>
</protein>
<dbReference type="PANTHER" id="PTHR10210:SF32">
    <property type="entry name" value="RIBOSE-PHOSPHATE PYROPHOSPHOKINASE 2"/>
    <property type="match status" value="1"/>
</dbReference>
<sequence length="299" mass="32481">MTRFLLYFLPGTGHLAAPLAHELGADIGEIEFHKFPDGESYLRFLTPPDGRHIALVDCLDHPDPKLVPLLFAAMTAKELGANSVGLIAPYMPYFRQDIAFNRGESISARHIGSLLSAHLSWVTTLDPHLHRLASLDDVFTIPGELAHATAPIARWIKEHIDKPIIYGPDVESEQWVRAIAEACNAPYDVFRKTRNGDKDVQIDVPAGIDAGDHTPVIVDDIISSGTTLATLVRALCESGQPRPICCAVHGIFADGAYEELIAAGAARVVTTNALPHKTNAIDVTKVLAEAARRIDLPQD</sequence>
<comment type="caution">
    <text evidence="11">The sequence shown here is derived from an EMBL/GenBank/DDBJ whole genome shotgun (WGS) entry which is preliminary data.</text>
</comment>
<evidence type="ECO:0000256" key="2">
    <source>
        <dbReference type="ARBA" id="ARBA00022679"/>
    </source>
</evidence>
<evidence type="ECO:0000313" key="12">
    <source>
        <dbReference type="Proteomes" id="UP000024816"/>
    </source>
</evidence>
<dbReference type="Pfam" id="PF00156">
    <property type="entry name" value="Pribosyltran"/>
    <property type="match status" value="1"/>
</dbReference>
<keyword evidence="4" id="KW-0547">Nucleotide-binding</keyword>
<dbReference type="EMBL" id="ARYJ01000015">
    <property type="protein sequence ID" value="KCZ83970.1"/>
    <property type="molecule type" value="Genomic_DNA"/>
</dbReference>
<keyword evidence="3 8" id="KW-0545">Nucleotide biosynthesis</keyword>
<dbReference type="GO" id="GO:0000287">
    <property type="term" value="F:magnesium ion binding"/>
    <property type="evidence" value="ECO:0007669"/>
    <property type="project" value="InterPro"/>
</dbReference>
<dbReference type="InterPro" id="IPR029099">
    <property type="entry name" value="Pribosyltran_N"/>
</dbReference>
<dbReference type="InterPro" id="IPR000836">
    <property type="entry name" value="PRTase_dom"/>
</dbReference>
<dbReference type="NCBIfam" id="TIGR01251">
    <property type="entry name" value="ribP_PPkin"/>
    <property type="match status" value="1"/>
</dbReference>
<keyword evidence="5" id="KW-0418">Kinase</keyword>
<accession>A0A059F6I8</accession>
<reference evidence="11 12" key="1">
    <citation type="journal article" date="2014" name="Antonie Van Leeuwenhoek">
        <title>Hyphomonas beringensis sp. nov. and Hyphomonas chukchiensis sp. nov., isolated from surface seawater of the Bering Sea and Chukchi Sea.</title>
        <authorList>
            <person name="Li C."/>
            <person name="Lai Q."/>
            <person name="Li G."/>
            <person name="Dong C."/>
            <person name="Wang J."/>
            <person name="Liao Y."/>
            <person name="Shao Z."/>
        </authorList>
    </citation>
    <scope>NUCLEOTIDE SEQUENCE [LARGE SCALE GENOMIC DNA]</scope>
    <source>
        <strain evidence="11 12">VP2</strain>
    </source>
</reference>
<evidence type="ECO:0000256" key="4">
    <source>
        <dbReference type="ARBA" id="ARBA00022741"/>
    </source>
</evidence>
<keyword evidence="12" id="KW-1185">Reference proteome</keyword>
<evidence type="ECO:0000256" key="7">
    <source>
        <dbReference type="ARBA" id="ARBA00049535"/>
    </source>
</evidence>
<dbReference type="AlphaFoldDB" id="A0A059F6I8"/>
<gene>
    <name evidence="11" type="ORF">HJA_16141</name>
</gene>
<comment type="catalytic activity">
    <reaction evidence="7">
        <text>D-ribose 5-phosphate + ATP = 5-phospho-alpha-D-ribose 1-diphosphate + AMP + H(+)</text>
        <dbReference type="Rhea" id="RHEA:15609"/>
        <dbReference type="ChEBI" id="CHEBI:15378"/>
        <dbReference type="ChEBI" id="CHEBI:30616"/>
        <dbReference type="ChEBI" id="CHEBI:58017"/>
        <dbReference type="ChEBI" id="CHEBI:78346"/>
        <dbReference type="ChEBI" id="CHEBI:456215"/>
        <dbReference type="EC" id="2.7.6.1"/>
    </reaction>
</comment>
<evidence type="ECO:0000259" key="10">
    <source>
        <dbReference type="Pfam" id="PF13793"/>
    </source>
</evidence>
<evidence type="ECO:0000256" key="6">
    <source>
        <dbReference type="ARBA" id="ARBA00022840"/>
    </source>
</evidence>
<dbReference type="Pfam" id="PF13793">
    <property type="entry name" value="Pribosyltran_N"/>
    <property type="match status" value="1"/>
</dbReference>
<dbReference type="NCBIfam" id="NF005537">
    <property type="entry name" value="PRK07199.1"/>
    <property type="match status" value="1"/>
</dbReference>
<evidence type="ECO:0000259" key="9">
    <source>
        <dbReference type="Pfam" id="PF00156"/>
    </source>
</evidence>
<feature type="domain" description="Ribose-phosphate pyrophosphokinase N-terminal" evidence="10">
    <location>
        <begin position="13"/>
        <end position="117"/>
    </location>
</feature>
<evidence type="ECO:0000256" key="1">
    <source>
        <dbReference type="ARBA" id="ARBA00013247"/>
    </source>
</evidence>
<dbReference type="OrthoDB" id="324294at2"/>
<name>A0A059F6I8_9PROT</name>
<dbReference type="RefSeq" id="WP_035584222.1">
    <property type="nucleotide sequence ID" value="NZ_ARYJ01000015.1"/>
</dbReference>
<evidence type="ECO:0000256" key="8">
    <source>
        <dbReference type="RuleBase" id="RU004324"/>
    </source>
</evidence>
<dbReference type="GO" id="GO:0006164">
    <property type="term" value="P:purine nucleotide biosynthetic process"/>
    <property type="evidence" value="ECO:0007669"/>
    <property type="project" value="TreeGrafter"/>
</dbReference>
<dbReference type="PATRIC" id="fig|1280952.3.peg.3232"/>
<dbReference type="GO" id="GO:0006015">
    <property type="term" value="P:5-phosphoribose 1-diphosphate biosynthetic process"/>
    <property type="evidence" value="ECO:0007669"/>
    <property type="project" value="TreeGrafter"/>
</dbReference>